<keyword evidence="1" id="KW-0808">Transferase</keyword>
<dbReference type="RefSeq" id="WP_218284300.1">
    <property type="nucleotide sequence ID" value="NZ_CP076448.1"/>
</dbReference>
<evidence type="ECO:0000259" key="2">
    <source>
        <dbReference type="Pfam" id="PF13649"/>
    </source>
</evidence>
<name>A0A975YI85_9PROT</name>
<evidence type="ECO:0000256" key="1">
    <source>
        <dbReference type="ARBA" id="ARBA00022679"/>
    </source>
</evidence>
<proteinExistence type="predicted"/>
<feature type="domain" description="Methyltransferase" evidence="2">
    <location>
        <begin position="51"/>
        <end position="139"/>
    </location>
</feature>
<dbReference type="PANTHER" id="PTHR43861">
    <property type="entry name" value="TRANS-ACONITATE 2-METHYLTRANSFERASE-RELATED"/>
    <property type="match status" value="1"/>
</dbReference>
<dbReference type="CDD" id="cd02440">
    <property type="entry name" value="AdoMet_MTases"/>
    <property type="match status" value="1"/>
</dbReference>
<protein>
    <submittedName>
        <fullName evidence="3">Methyltransferase domain-containing protein</fullName>
    </submittedName>
</protein>
<accession>A0A975YI85</accession>
<dbReference type="InterPro" id="IPR041698">
    <property type="entry name" value="Methyltransf_25"/>
</dbReference>
<dbReference type="Pfam" id="PF13649">
    <property type="entry name" value="Methyltransf_25"/>
    <property type="match status" value="1"/>
</dbReference>
<reference evidence="3" key="1">
    <citation type="submission" date="2021-06" db="EMBL/GenBank/DDBJ databases">
        <title>Elioraea tepida, sp. nov., a moderately thermophilic aerobic anoxygenic phototrophic bacterium isolated from an alkaline siliceous hot spring mat community in Yellowstone National Park, WY, USA.</title>
        <authorList>
            <person name="Saini M.K."/>
            <person name="Yoshida S."/>
            <person name="Sebastian A."/>
            <person name="Hirose S."/>
            <person name="Hara E."/>
            <person name="Tamaki H."/>
            <person name="Soulier N.T."/>
            <person name="Albert I."/>
            <person name="Hanada S."/>
            <person name="Bryant D.A."/>
            <person name="Tank M."/>
        </authorList>
    </citation>
    <scope>NUCLEOTIDE SEQUENCE</scope>
    <source>
        <strain evidence="3">MS-P2</strain>
    </source>
</reference>
<dbReference type="GO" id="GO:0032259">
    <property type="term" value="P:methylation"/>
    <property type="evidence" value="ECO:0007669"/>
    <property type="project" value="UniProtKB-KW"/>
</dbReference>
<organism evidence="3 4">
    <name type="scientific">Elioraea tepida</name>
    <dbReference type="NCBI Taxonomy" id="2843330"/>
    <lineage>
        <taxon>Bacteria</taxon>
        <taxon>Pseudomonadati</taxon>
        <taxon>Pseudomonadota</taxon>
        <taxon>Alphaproteobacteria</taxon>
        <taxon>Acetobacterales</taxon>
        <taxon>Elioraeaceae</taxon>
        <taxon>Elioraea</taxon>
    </lineage>
</organism>
<dbReference type="Proteomes" id="UP000694001">
    <property type="component" value="Chromosome"/>
</dbReference>
<keyword evidence="3" id="KW-0489">Methyltransferase</keyword>
<dbReference type="EMBL" id="CP076448">
    <property type="protein sequence ID" value="QXM23440.1"/>
    <property type="molecule type" value="Genomic_DNA"/>
</dbReference>
<gene>
    <name evidence="3" type="ORF">KO353_08795</name>
</gene>
<dbReference type="KEGG" id="elio:KO353_08795"/>
<keyword evidence="4" id="KW-1185">Reference proteome</keyword>
<evidence type="ECO:0000313" key="4">
    <source>
        <dbReference type="Proteomes" id="UP000694001"/>
    </source>
</evidence>
<evidence type="ECO:0000313" key="3">
    <source>
        <dbReference type="EMBL" id="QXM23440.1"/>
    </source>
</evidence>
<sequence length="208" mass="22494">MSRREPPPSPWQRRWQERYEAGAWLFGEAPNEWLVSNAWRLKPGMRALCPGEGEGRNAVFLASLGLAVTAVDFAPAALARARSLAARRGVAITTLCADLASWDWPEAAFDLVALIFVQLSPEERRAVHAGAGRALAPGGWLVLEAFARGGPPGCGPRTEESRYDAAMLRDDFPGLVMHALTTGTVLLDEGEAHRGEATVVRLLARRGA</sequence>
<dbReference type="AlphaFoldDB" id="A0A975YI85"/>
<dbReference type="PANTHER" id="PTHR43861:SF3">
    <property type="entry name" value="PUTATIVE (AFU_ORTHOLOGUE AFUA_2G14390)-RELATED"/>
    <property type="match status" value="1"/>
</dbReference>
<dbReference type="GO" id="GO:0008168">
    <property type="term" value="F:methyltransferase activity"/>
    <property type="evidence" value="ECO:0007669"/>
    <property type="project" value="UniProtKB-KW"/>
</dbReference>